<dbReference type="InterPro" id="IPR039422">
    <property type="entry name" value="MarR/SlyA-like"/>
</dbReference>
<evidence type="ECO:0000313" key="4">
    <source>
        <dbReference type="Proteomes" id="UP000193834"/>
    </source>
</evidence>
<dbReference type="PANTHER" id="PTHR33164:SF58">
    <property type="entry name" value="DNA-BINDING TRANSCRIPTIONAL REPRESSOR SCOC"/>
    <property type="match status" value="1"/>
</dbReference>
<dbReference type="Proteomes" id="UP000193834">
    <property type="component" value="Unassembled WGS sequence"/>
</dbReference>
<dbReference type="AlphaFoldDB" id="A0A1X7LPY9"/>
<proteinExistence type="predicted"/>
<dbReference type="InterPro" id="IPR036388">
    <property type="entry name" value="WH-like_DNA-bd_sf"/>
</dbReference>
<dbReference type="PROSITE" id="PS50995">
    <property type="entry name" value="HTH_MARR_2"/>
    <property type="match status" value="1"/>
</dbReference>
<protein>
    <submittedName>
        <fullName evidence="3">DNA-binding transcriptional regulator, MarR family</fullName>
    </submittedName>
</protein>
<dbReference type="SUPFAM" id="SSF46785">
    <property type="entry name" value="Winged helix' DNA-binding domain"/>
    <property type="match status" value="1"/>
</dbReference>
<feature type="domain" description="HTH marR-type" evidence="2">
    <location>
        <begin position="1"/>
        <end position="139"/>
    </location>
</feature>
<dbReference type="InterPro" id="IPR036390">
    <property type="entry name" value="WH_DNA-bd_sf"/>
</dbReference>
<evidence type="ECO:0000313" key="3">
    <source>
        <dbReference type="EMBL" id="SMG55750.1"/>
    </source>
</evidence>
<keyword evidence="1 3" id="KW-0238">DNA-binding</keyword>
<dbReference type="InterPro" id="IPR000835">
    <property type="entry name" value="HTH_MarR-typ"/>
</dbReference>
<dbReference type="EMBL" id="FXAZ01000006">
    <property type="protein sequence ID" value="SMG55750.1"/>
    <property type="molecule type" value="Genomic_DNA"/>
</dbReference>
<dbReference type="GO" id="GO:0006950">
    <property type="term" value="P:response to stress"/>
    <property type="evidence" value="ECO:0007669"/>
    <property type="project" value="TreeGrafter"/>
</dbReference>
<evidence type="ECO:0000256" key="1">
    <source>
        <dbReference type="ARBA" id="ARBA00023125"/>
    </source>
</evidence>
<sequence length="154" mass="17807">MNQMDKQAYIFGGVLALANRLQALGDKLDEHITLKQWLFIAVIFKSEHASPTISEVAELIGYSRQNVKKMAVALEKRGFVSLMKDEHDARIFRIHLTPKCAVYFQTRAEKEGQFMKHLFEGFSEERTDALYKGIMQLAENINLMESRQHETEKE</sequence>
<dbReference type="GO" id="GO:0003700">
    <property type="term" value="F:DNA-binding transcription factor activity"/>
    <property type="evidence" value="ECO:0007669"/>
    <property type="project" value="InterPro"/>
</dbReference>
<organism evidence="3 4">
    <name type="scientific">Paenibacillus aquistagni</name>
    <dbReference type="NCBI Taxonomy" id="1852522"/>
    <lineage>
        <taxon>Bacteria</taxon>
        <taxon>Bacillati</taxon>
        <taxon>Bacillota</taxon>
        <taxon>Bacilli</taxon>
        <taxon>Bacillales</taxon>
        <taxon>Paenibacillaceae</taxon>
        <taxon>Paenibacillus</taxon>
    </lineage>
</organism>
<keyword evidence="4" id="KW-1185">Reference proteome</keyword>
<dbReference type="Gene3D" id="1.10.10.10">
    <property type="entry name" value="Winged helix-like DNA-binding domain superfamily/Winged helix DNA-binding domain"/>
    <property type="match status" value="1"/>
</dbReference>
<dbReference type="PANTHER" id="PTHR33164">
    <property type="entry name" value="TRANSCRIPTIONAL REGULATOR, MARR FAMILY"/>
    <property type="match status" value="1"/>
</dbReference>
<dbReference type="SMART" id="SM00347">
    <property type="entry name" value="HTH_MARR"/>
    <property type="match status" value="1"/>
</dbReference>
<dbReference type="GO" id="GO:0003677">
    <property type="term" value="F:DNA binding"/>
    <property type="evidence" value="ECO:0007669"/>
    <property type="project" value="UniProtKB-KW"/>
</dbReference>
<accession>A0A1X7LPY9</accession>
<gene>
    <name evidence="3" type="ORF">SAMN06295960_3989</name>
</gene>
<name>A0A1X7LPY9_9BACL</name>
<evidence type="ECO:0000259" key="2">
    <source>
        <dbReference type="PROSITE" id="PS50995"/>
    </source>
</evidence>
<dbReference type="STRING" id="1852522.SAMN06295960_3989"/>
<dbReference type="OrthoDB" id="1644269at2"/>
<reference evidence="3 4" key="1">
    <citation type="submission" date="2017-04" db="EMBL/GenBank/DDBJ databases">
        <authorList>
            <person name="Afonso C.L."/>
            <person name="Miller P.J."/>
            <person name="Scott M.A."/>
            <person name="Spackman E."/>
            <person name="Goraichik I."/>
            <person name="Dimitrov K.M."/>
            <person name="Suarez D.L."/>
            <person name="Swayne D.E."/>
        </authorList>
    </citation>
    <scope>NUCLEOTIDE SEQUENCE [LARGE SCALE GENOMIC DNA]</scope>
    <source>
        <strain evidence="3 4">11</strain>
    </source>
</reference>